<proteinExistence type="predicted"/>
<name>A0A494WIH7_9CAUD</name>
<evidence type="ECO:0000313" key="2">
    <source>
        <dbReference type="Proteomes" id="UP000295704"/>
    </source>
</evidence>
<gene>
    <name evidence="1" type="ORF">SP197g_12</name>
</gene>
<evidence type="ECO:0000313" key="1">
    <source>
        <dbReference type="EMBL" id="BBJ34019.1"/>
    </source>
</evidence>
<protein>
    <submittedName>
        <fullName evidence="1">Phage protein</fullName>
    </submittedName>
</protein>
<dbReference type="EMBL" id="AP019561">
    <property type="protein sequence ID" value="BBJ34019.1"/>
    <property type="molecule type" value="Genomic_DNA"/>
</dbReference>
<organism evidence="1 2">
    <name type="scientific">Staphylococcus phage SP197</name>
    <dbReference type="NCBI Taxonomy" id="2495554"/>
    <lineage>
        <taxon>Viruses</taxon>
        <taxon>Duplodnaviria</taxon>
        <taxon>Heunggongvirae</taxon>
        <taxon>Uroviricota</taxon>
        <taxon>Caudoviricetes</taxon>
        <taxon>Coventryvirus</taxon>
        <taxon>Coventryvirus SP197</taxon>
    </lineage>
</organism>
<dbReference type="Proteomes" id="UP000295704">
    <property type="component" value="Segment"/>
</dbReference>
<keyword evidence="2" id="KW-1185">Reference proteome</keyword>
<reference evidence="1 2" key="1">
    <citation type="submission" date="2019-04" db="EMBL/GenBank/DDBJ databases">
        <title>Genome of Staphylococcus phage SP197.</title>
        <authorList>
            <person name="Azam A.H."/>
            <person name="Arai H."/>
            <person name="Miyanaga K."/>
            <person name="Tanji Y."/>
        </authorList>
    </citation>
    <scope>NUCLEOTIDE SEQUENCE [LARGE SCALE GENOMIC DNA]</scope>
    <source>
        <strain evidence="1 2">SP197</strain>
    </source>
</reference>
<sequence>MMKIKVKKEMNLLELIEYIKKNEIADKVFFDNKGKGKVVVGDDRYLYMTDLNLTDTFIVEVEEVITEETVIPLLLEVYEYDESLHMHLNKNLSIKAVLDESLLDKSLNDLLFDPRAFHILNDDMTMTLIWKDGELLK</sequence>
<accession>A0A494WIH7</accession>